<dbReference type="OrthoDB" id="6515429at2759"/>
<feature type="transmembrane region" description="Helical" evidence="4">
    <location>
        <begin position="20"/>
        <end position="38"/>
    </location>
</feature>
<feature type="transmembrane region" description="Helical" evidence="4">
    <location>
        <begin position="70"/>
        <end position="93"/>
    </location>
</feature>
<evidence type="ECO:0000256" key="3">
    <source>
        <dbReference type="SAM" id="MobiDB-lite"/>
    </source>
</evidence>
<reference evidence="5" key="1">
    <citation type="submission" date="2020-07" db="EMBL/GenBank/DDBJ databases">
        <title>Multicomponent nature underlies the extraordinary mechanical properties of spider dragline silk.</title>
        <authorList>
            <person name="Kono N."/>
            <person name="Nakamura H."/>
            <person name="Mori M."/>
            <person name="Yoshida Y."/>
            <person name="Ohtoshi R."/>
            <person name="Malay A.D."/>
            <person name="Moran D.A.P."/>
            <person name="Tomita M."/>
            <person name="Numata K."/>
            <person name="Arakawa K."/>
        </authorList>
    </citation>
    <scope>NUCLEOTIDE SEQUENCE</scope>
</reference>
<sequence length="207" mass="23759">MLAEAVLWCRPEKGREKLTLFFPVSMSLLEAPLLYKIWTAFSQHPKAFFQSFQQDSKVPLSLFYWDSVPASYLTSIMFSKVFFFAALVAVAFAEEHYGYDADDEAHHEPQPYHFGYHVKDHHGEQHREEASDGHGNVKGSYGFVDEKGIHREVHYVADDKGFRAEIKTNEPGTANQQPASVGFKSNAHEYLHFHEDVPEYHEGGHFH</sequence>
<comment type="caution">
    <text evidence="5">The sequence shown here is derived from an EMBL/GenBank/DDBJ whole genome shotgun (WGS) entry which is preliminary data.</text>
</comment>
<dbReference type="GO" id="GO:0008010">
    <property type="term" value="F:structural constituent of chitin-based larval cuticle"/>
    <property type="evidence" value="ECO:0007669"/>
    <property type="project" value="TreeGrafter"/>
</dbReference>
<keyword evidence="4" id="KW-0472">Membrane</keyword>
<dbReference type="PROSITE" id="PS51155">
    <property type="entry name" value="CHIT_BIND_RR_2"/>
    <property type="match status" value="1"/>
</dbReference>
<proteinExistence type="predicted"/>
<dbReference type="PANTHER" id="PTHR10380">
    <property type="entry name" value="CUTICLE PROTEIN"/>
    <property type="match status" value="1"/>
</dbReference>
<evidence type="ECO:0000256" key="1">
    <source>
        <dbReference type="ARBA" id="ARBA00022460"/>
    </source>
</evidence>
<dbReference type="Pfam" id="PF00379">
    <property type="entry name" value="Chitin_bind_4"/>
    <property type="match status" value="1"/>
</dbReference>
<name>A0A8X6G143_TRICU</name>
<evidence type="ECO:0000313" key="5">
    <source>
        <dbReference type="EMBL" id="GFQ93117.1"/>
    </source>
</evidence>
<dbReference type="PANTHER" id="PTHR10380:SF173">
    <property type="entry name" value="CUTICULAR PROTEIN 47EF, ISOFORM C-RELATED"/>
    <property type="match status" value="1"/>
</dbReference>
<keyword evidence="6" id="KW-1185">Reference proteome</keyword>
<evidence type="ECO:0000256" key="2">
    <source>
        <dbReference type="PROSITE-ProRule" id="PRU00497"/>
    </source>
</evidence>
<dbReference type="PRINTS" id="PR00947">
    <property type="entry name" value="CUTICLE"/>
</dbReference>
<dbReference type="InterPro" id="IPR050468">
    <property type="entry name" value="Cuticle_Struct_Prot"/>
</dbReference>
<feature type="region of interest" description="Disordered" evidence="3">
    <location>
        <begin position="110"/>
        <end position="137"/>
    </location>
</feature>
<keyword evidence="1 2" id="KW-0193">Cuticle</keyword>
<dbReference type="Proteomes" id="UP000887116">
    <property type="component" value="Unassembled WGS sequence"/>
</dbReference>
<evidence type="ECO:0000313" key="6">
    <source>
        <dbReference type="Proteomes" id="UP000887116"/>
    </source>
</evidence>
<evidence type="ECO:0000256" key="4">
    <source>
        <dbReference type="SAM" id="Phobius"/>
    </source>
</evidence>
<dbReference type="EMBL" id="BMAO01004211">
    <property type="protein sequence ID" value="GFQ93117.1"/>
    <property type="molecule type" value="Genomic_DNA"/>
</dbReference>
<dbReference type="AlphaFoldDB" id="A0A8X6G143"/>
<accession>A0A8X6G143</accession>
<feature type="compositionally biased region" description="Basic and acidic residues" evidence="3">
    <location>
        <begin position="117"/>
        <end position="132"/>
    </location>
</feature>
<gene>
    <name evidence="5" type="primary">NCL1_39053</name>
    <name evidence="5" type="ORF">TNCT_620501</name>
</gene>
<keyword evidence="4" id="KW-1133">Transmembrane helix</keyword>
<organism evidence="5 6">
    <name type="scientific">Trichonephila clavata</name>
    <name type="common">Joro spider</name>
    <name type="synonym">Nephila clavata</name>
    <dbReference type="NCBI Taxonomy" id="2740835"/>
    <lineage>
        <taxon>Eukaryota</taxon>
        <taxon>Metazoa</taxon>
        <taxon>Ecdysozoa</taxon>
        <taxon>Arthropoda</taxon>
        <taxon>Chelicerata</taxon>
        <taxon>Arachnida</taxon>
        <taxon>Araneae</taxon>
        <taxon>Araneomorphae</taxon>
        <taxon>Entelegynae</taxon>
        <taxon>Araneoidea</taxon>
        <taxon>Nephilidae</taxon>
        <taxon>Trichonephila</taxon>
    </lineage>
</organism>
<keyword evidence="4" id="KW-0812">Transmembrane</keyword>
<protein>
    <submittedName>
        <fullName evidence="5">Cuticle protein 16.8</fullName>
    </submittedName>
</protein>
<dbReference type="InterPro" id="IPR000618">
    <property type="entry name" value="Insect_cuticle"/>
</dbReference>
<dbReference type="GO" id="GO:0062129">
    <property type="term" value="C:chitin-based extracellular matrix"/>
    <property type="evidence" value="ECO:0007669"/>
    <property type="project" value="TreeGrafter"/>
</dbReference>